<feature type="compositionally biased region" description="Low complexity" evidence="1">
    <location>
        <begin position="113"/>
        <end position="131"/>
    </location>
</feature>
<dbReference type="Proteomes" id="UP000288805">
    <property type="component" value="Unassembled WGS sequence"/>
</dbReference>
<keyword evidence="2" id="KW-0732">Signal</keyword>
<evidence type="ECO:0000313" key="3">
    <source>
        <dbReference type="EMBL" id="RVX09514.1"/>
    </source>
</evidence>
<feature type="compositionally biased region" description="Polar residues" evidence="1">
    <location>
        <begin position="251"/>
        <end position="261"/>
    </location>
</feature>
<protein>
    <submittedName>
        <fullName evidence="3">Protein E6</fullName>
    </submittedName>
</protein>
<dbReference type="InterPro" id="IPR040290">
    <property type="entry name" value="Prot_E6-like"/>
</dbReference>
<accession>A0A438JKP2</accession>
<dbReference type="PANTHER" id="PTHR35274">
    <property type="entry name" value="E6-LIKE PROTEIN"/>
    <property type="match status" value="1"/>
</dbReference>
<feature type="signal peptide" evidence="2">
    <location>
        <begin position="1"/>
        <end position="23"/>
    </location>
</feature>
<dbReference type="EMBL" id="QGNW01000038">
    <property type="protein sequence ID" value="RVX09514.1"/>
    <property type="molecule type" value="Genomic_DNA"/>
</dbReference>
<reference evidence="3 4" key="1">
    <citation type="journal article" date="2018" name="PLoS Genet.">
        <title>Population sequencing reveals clonal diversity and ancestral inbreeding in the grapevine cultivar Chardonnay.</title>
        <authorList>
            <person name="Roach M.J."/>
            <person name="Johnson D.L."/>
            <person name="Bohlmann J."/>
            <person name="van Vuuren H.J."/>
            <person name="Jones S.J."/>
            <person name="Pretorius I.S."/>
            <person name="Schmidt S.A."/>
            <person name="Borneman A.R."/>
        </authorList>
    </citation>
    <scope>NUCLEOTIDE SEQUENCE [LARGE SCALE GENOMIC DNA]</scope>
    <source>
        <strain evidence="4">cv. Chardonnay</strain>
        <tissue evidence="3">Leaf</tissue>
    </source>
</reference>
<feature type="compositionally biased region" description="Low complexity" evidence="1">
    <location>
        <begin position="272"/>
        <end position="282"/>
    </location>
</feature>
<sequence>MAPSAVLSFLFILVLFSSPQIQARESKFFSKVTHYSSPTEAAKEPGSEYPEAPVYAPTPAPAPGPASELFQSDTLDGYGLYGRGSNEFSPATVSENEVVPEELTDESYKELAETSYSNNNNRYNTEYYKNNGHTTEQQGMSDTRFLENGKYSYKPDTYSTDSNKNGYSSSYRNNGYSTSSSHNNGYSTSSSHNNGYSTSSSHNNGYSTEKQGMSDTRFLENGKYYHDLNNENHYVDGYNTEKGSTSNEFYYSNTENSNEFNSMEEYQRQQEEYQQGQEEYVP</sequence>
<feature type="compositionally biased region" description="Polar residues" evidence="1">
    <location>
        <begin position="86"/>
        <end position="95"/>
    </location>
</feature>
<feature type="compositionally biased region" description="Polar residues" evidence="1">
    <location>
        <begin position="132"/>
        <end position="141"/>
    </location>
</feature>
<name>A0A438JKP2_VITVI</name>
<feature type="compositionally biased region" description="Low complexity" evidence="1">
    <location>
        <begin position="162"/>
        <end position="208"/>
    </location>
</feature>
<organism evidence="3 4">
    <name type="scientific">Vitis vinifera</name>
    <name type="common">Grape</name>
    <dbReference type="NCBI Taxonomy" id="29760"/>
    <lineage>
        <taxon>Eukaryota</taxon>
        <taxon>Viridiplantae</taxon>
        <taxon>Streptophyta</taxon>
        <taxon>Embryophyta</taxon>
        <taxon>Tracheophyta</taxon>
        <taxon>Spermatophyta</taxon>
        <taxon>Magnoliopsida</taxon>
        <taxon>eudicotyledons</taxon>
        <taxon>Gunneridae</taxon>
        <taxon>Pentapetalae</taxon>
        <taxon>rosids</taxon>
        <taxon>Vitales</taxon>
        <taxon>Vitaceae</taxon>
        <taxon>Viteae</taxon>
        <taxon>Vitis</taxon>
    </lineage>
</organism>
<comment type="caution">
    <text evidence="3">The sequence shown here is derived from an EMBL/GenBank/DDBJ whole genome shotgun (WGS) entry which is preliminary data.</text>
</comment>
<gene>
    <name evidence="3" type="primary">E6_2</name>
    <name evidence="3" type="ORF">CK203_015377</name>
</gene>
<dbReference type="AlphaFoldDB" id="A0A438JKP2"/>
<evidence type="ECO:0000256" key="2">
    <source>
        <dbReference type="SAM" id="SignalP"/>
    </source>
</evidence>
<feature type="chain" id="PRO_5019182179" evidence="2">
    <location>
        <begin position="24"/>
        <end position="282"/>
    </location>
</feature>
<dbReference type="PANTHER" id="PTHR35274:SF5">
    <property type="entry name" value="PROTEIN E6-LIKE"/>
    <property type="match status" value="1"/>
</dbReference>
<evidence type="ECO:0000313" key="4">
    <source>
        <dbReference type="Proteomes" id="UP000288805"/>
    </source>
</evidence>
<feature type="region of interest" description="Disordered" evidence="1">
    <location>
        <begin position="251"/>
        <end position="282"/>
    </location>
</feature>
<proteinExistence type="predicted"/>
<evidence type="ECO:0000256" key="1">
    <source>
        <dbReference type="SAM" id="MobiDB-lite"/>
    </source>
</evidence>
<feature type="region of interest" description="Disordered" evidence="1">
    <location>
        <begin position="37"/>
        <end position="212"/>
    </location>
</feature>